<keyword evidence="2" id="KW-1185">Reference proteome</keyword>
<dbReference type="InterPro" id="IPR016181">
    <property type="entry name" value="Acyl_CoA_acyltransferase"/>
</dbReference>
<sequence length="164" mass="19519">MLCEISDLYNYNISRVLKEDIPSIYNFIIKNDIDLKCYLTSNSIEEKINEALYCRGELFLKIENQYEEVIGIIRGRIDFDFYNRLWLSLFKISDDIPEKMKKKIFNYFTERVSESYSIYKIEIGVSSEDNTLFFLKSCGFSISRILKNYFTFGNENHSLIILNR</sequence>
<dbReference type="PATRIC" id="fig|1216932.3.peg.1510"/>
<dbReference type="EMBL" id="HG917868">
    <property type="protein sequence ID" value="CDM68676.1"/>
    <property type="molecule type" value="Genomic_DNA"/>
</dbReference>
<dbReference type="STRING" id="1216932.CM240_1517"/>
<name>W6RVG0_9CLOT</name>
<dbReference type="HOGENOM" id="CLU_1616122_0_0_9"/>
<dbReference type="Proteomes" id="UP000019426">
    <property type="component" value="Chromosome M2/40_rep1"/>
</dbReference>
<evidence type="ECO:0000313" key="2">
    <source>
        <dbReference type="Proteomes" id="UP000019426"/>
    </source>
</evidence>
<protein>
    <recommendedName>
        <fullName evidence="3">N-acetyltransferase domain-containing protein</fullName>
    </recommendedName>
</protein>
<proteinExistence type="predicted"/>
<organism evidence="1 2">
    <name type="scientific">Clostridium bornimense</name>
    <dbReference type="NCBI Taxonomy" id="1216932"/>
    <lineage>
        <taxon>Bacteria</taxon>
        <taxon>Bacillati</taxon>
        <taxon>Bacillota</taxon>
        <taxon>Clostridia</taxon>
        <taxon>Eubacteriales</taxon>
        <taxon>Clostridiaceae</taxon>
        <taxon>Clostridium</taxon>
    </lineage>
</organism>
<dbReference type="KEGG" id="clt:CM240_1517"/>
<gene>
    <name evidence="1" type="ORF">CM240_1517</name>
</gene>
<dbReference type="Pfam" id="PF13420">
    <property type="entry name" value="Acetyltransf_4"/>
    <property type="match status" value="1"/>
</dbReference>
<dbReference type="AlphaFoldDB" id="W6RVG0"/>
<dbReference type="SUPFAM" id="SSF55729">
    <property type="entry name" value="Acyl-CoA N-acyltransferases (Nat)"/>
    <property type="match status" value="1"/>
</dbReference>
<accession>W6RVG0</accession>
<dbReference type="RefSeq" id="WP_051483750.1">
    <property type="nucleotide sequence ID" value="NZ_HG917868.1"/>
</dbReference>
<evidence type="ECO:0000313" key="1">
    <source>
        <dbReference type="EMBL" id="CDM68676.1"/>
    </source>
</evidence>
<reference evidence="1 2" key="1">
    <citation type="submission" date="2013-11" db="EMBL/GenBank/DDBJ databases">
        <title>Complete genome sequence of Clostridum sp. M2/40.</title>
        <authorList>
            <person name="Wibberg D."/>
            <person name="Puehler A."/>
            <person name="Schlueter A."/>
        </authorList>
    </citation>
    <scope>NUCLEOTIDE SEQUENCE [LARGE SCALE GENOMIC DNA]</scope>
    <source>
        <strain evidence="2">M2/40</strain>
    </source>
</reference>
<evidence type="ECO:0008006" key="3">
    <source>
        <dbReference type="Google" id="ProtNLM"/>
    </source>
</evidence>
<dbReference type="OrthoDB" id="1952641at2"/>